<evidence type="ECO:0000313" key="2">
    <source>
        <dbReference type="Proteomes" id="UP001379533"/>
    </source>
</evidence>
<keyword evidence="2" id="KW-1185">Reference proteome</keyword>
<dbReference type="RefSeq" id="WP_394849185.1">
    <property type="nucleotide sequence ID" value="NZ_CP089982.1"/>
</dbReference>
<dbReference type="Proteomes" id="UP001379533">
    <property type="component" value="Chromosome"/>
</dbReference>
<gene>
    <name evidence="1" type="ORF">LZC95_17280</name>
</gene>
<accession>A0ABZ2KQF1</accession>
<name>A0ABZ2KQF1_9BACT</name>
<dbReference type="EMBL" id="CP089982">
    <property type="protein sequence ID" value="WXA98571.1"/>
    <property type="molecule type" value="Genomic_DNA"/>
</dbReference>
<proteinExistence type="predicted"/>
<protein>
    <submittedName>
        <fullName evidence="1">Uncharacterized protein</fullName>
    </submittedName>
</protein>
<evidence type="ECO:0000313" key="1">
    <source>
        <dbReference type="EMBL" id="WXA98571.1"/>
    </source>
</evidence>
<organism evidence="1 2">
    <name type="scientific">Pendulispora brunnea</name>
    <dbReference type="NCBI Taxonomy" id="2905690"/>
    <lineage>
        <taxon>Bacteria</taxon>
        <taxon>Pseudomonadati</taxon>
        <taxon>Myxococcota</taxon>
        <taxon>Myxococcia</taxon>
        <taxon>Myxococcales</taxon>
        <taxon>Sorangiineae</taxon>
        <taxon>Pendulisporaceae</taxon>
        <taxon>Pendulispora</taxon>
    </lineage>
</organism>
<sequence>MLRDEIAESLSGNCLRERYVGDEHSALGVEMDRTIPQDQSGFETILLNVMFCRPCDTKERRCTDAFESPEGAAVWVERYAK</sequence>
<reference evidence="1 2" key="1">
    <citation type="submission" date="2021-12" db="EMBL/GenBank/DDBJ databases">
        <title>Discovery of the Pendulisporaceae a myxobacterial family with distinct sporulation behavior and unique specialized metabolism.</title>
        <authorList>
            <person name="Garcia R."/>
            <person name="Popoff A."/>
            <person name="Bader C.D."/>
            <person name="Loehr J."/>
            <person name="Walesch S."/>
            <person name="Walt C."/>
            <person name="Boldt J."/>
            <person name="Bunk B."/>
            <person name="Haeckl F.J.F.P.J."/>
            <person name="Gunesch A.P."/>
            <person name="Birkelbach J."/>
            <person name="Nuebel U."/>
            <person name="Pietschmann T."/>
            <person name="Bach T."/>
            <person name="Mueller R."/>
        </authorList>
    </citation>
    <scope>NUCLEOTIDE SEQUENCE [LARGE SCALE GENOMIC DNA]</scope>
    <source>
        <strain evidence="1 2">MSr12523</strain>
    </source>
</reference>